<dbReference type="CDD" id="cd04301">
    <property type="entry name" value="NAT_SF"/>
    <property type="match status" value="1"/>
</dbReference>
<dbReference type="Gene3D" id="3.40.630.30">
    <property type="match status" value="1"/>
</dbReference>
<dbReference type="RefSeq" id="WP_028154737.1">
    <property type="nucleotide sequence ID" value="NZ_CP126005.1"/>
</dbReference>
<protein>
    <recommendedName>
        <fullName evidence="2">N-acetyltransferase domain-containing protein</fullName>
    </recommendedName>
</protein>
<dbReference type="InterPro" id="IPR000182">
    <property type="entry name" value="GNAT_dom"/>
</dbReference>
<dbReference type="PROSITE" id="PS51186">
    <property type="entry name" value="GNAT"/>
    <property type="match status" value="1"/>
</dbReference>
<evidence type="ECO:0000259" key="2">
    <source>
        <dbReference type="PROSITE" id="PS51186"/>
    </source>
</evidence>
<dbReference type="PANTHER" id="PTHR13947:SF37">
    <property type="entry name" value="LD18367P"/>
    <property type="match status" value="1"/>
</dbReference>
<name>A0A0A3XRH2_BRAJP</name>
<accession>A0A0A3XRH2</accession>
<sequence>MLRDYQPADAEAIVRVALAAFAEFEQDYSDWPLFTTHVAKMPELAKTGEIIVAEDGGRIVGAVAYVGPQAPKPAFFDPAWPVIRMLVVDPAARGKGIGRQLTEECLRRAERDQSPAIALHTTPIMTVALPMYQRMGFTRVREAPDILGVPYAVYVKALG</sequence>
<evidence type="ECO:0000313" key="3">
    <source>
        <dbReference type="EMBL" id="KGT75766.1"/>
    </source>
</evidence>
<organism evidence="3 4">
    <name type="scientific">Bradyrhizobium japonicum</name>
    <dbReference type="NCBI Taxonomy" id="375"/>
    <lineage>
        <taxon>Bacteria</taxon>
        <taxon>Pseudomonadati</taxon>
        <taxon>Pseudomonadota</taxon>
        <taxon>Alphaproteobacteria</taxon>
        <taxon>Hyphomicrobiales</taxon>
        <taxon>Nitrobacteraceae</taxon>
        <taxon>Bradyrhizobium</taxon>
    </lineage>
</organism>
<reference evidence="3 4" key="1">
    <citation type="submission" date="2014-09" db="EMBL/GenBank/DDBJ databases">
        <title>Draft genome of Bradyrhizobium japonicum Is-34.</title>
        <authorList>
            <person name="Tsurumaru H."/>
            <person name="Yamakawa T."/>
            <person name="Hashimoto S."/>
            <person name="Okizaki K."/>
            <person name="Kanesaki Y."/>
            <person name="Yoshikawa H."/>
            <person name="Yajima S."/>
        </authorList>
    </citation>
    <scope>NUCLEOTIDE SEQUENCE [LARGE SCALE GENOMIC DNA]</scope>
    <source>
        <strain evidence="3 4">Is-34</strain>
    </source>
</reference>
<gene>
    <name evidence="3" type="ORF">MA20_31695</name>
</gene>
<dbReference type="Pfam" id="PF00583">
    <property type="entry name" value="Acetyltransf_1"/>
    <property type="match status" value="1"/>
</dbReference>
<proteinExistence type="predicted"/>
<evidence type="ECO:0000313" key="4">
    <source>
        <dbReference type="Proteomes" id="UP000030377"/>
    </source>
</evidence>
<feature type="domain" description="N-acetyltransferase" evidence="2">
    <location>
        <begin position="1"/>
        <end position="156"/>
    </location>
</feature>
<dbReference type="AlphaFoldDB" id="A0A0A3XRH2"/>
<dbReference type="PANTHER" id="PTHR13947">
    <property type="entry name" value="GNAT FAMILY N-ACETYLTRANSFERASE"/>
    <property type="match status" value="1"/>
</dbReference>
<evidence type="ECO:0000256" key="1">
    <source>
        <dbReference type="ARBA" id="ARBA00022679"/>
    </source>
</evidence>
<dbReference type="Proteomes" id="UP000030377">
    <property type="component" value="Unassembled WGS sequence"/>
</dbReference>
<keyword evidence="1" id="KW-0808">Transferase</keyword>
<dbReference type="SUPFAM" id="SSF55729">
    <property type="entry name" value="Acyl-CoA N-acyltransferases (Nat)"/>
    <property type="match status" value="1"/>
</dbReference>
<comment type="caution">
    <text evidence="3">The sequence shown here is derived from an EMBL/GenBank/DDBJ whole genome shotgun (WGS) entry which is preliminary data.</text>
</comment>
<dbReference type="InterPro" id="IPR050769">
    <property type="entry name" value="NAT_camello-type"/>
</dbReference>
<dbReference type="GO" id="GO:0008080">
    <property type="term" value="F:N-acetyltransferase activity"/>
    <property type="evidence" value="ECO:0007669"/>
    <property type="project" value="InterPro"/>
</dbReference>
<dbReference type="EMBL" id="JRPN01000024">
    <property type="protein sequence ID" value="KGT75766.1"/>
    <property type="molecule type" value="Genomic_DNA"/>
</dbReference>
<dbReference type="InterPro" id="IPR016181">
    <property type="entry name" value="Acyl_CoA_acyltransferase"/>
</dbReference>